<evidence type="ECO:0000313" key="1">
    <source>
        <dbReference type="EMBL" id="VUC32281.1"/>
    </source>
</evidence>
<accession>A0ABY6UNR8</accession>
<evidence type="ECO:0008006" key="3">
    <source>
        <dbReference type="Google" id="ProtNLM"/>
    </source>
</evidence>
<sequence>MEQTISNSTSLLSIPPELQAKILTHLVSSFGKPSIQAVLRTCKQLYEVALPLSVNAFRNAAPFADGGGVCSRARNVQFLRYIAVSKPELAIHVKTLLLGRFSSGNDSATHKKDLAQPQDIRCTKEELLVYQHVIDDVLGRFNYDRNSDWSAEWVEDLSKGCSDAQVALIMLICPNIRTLVFEQATQPRQFIRLLQMVGSLNSLNIDRHGIPLSRVEDVFHEATDFEEGYEMFYEQGPIIFHLPRLRFYEGNLIYGDTLTAAAFNRLQPRSSPVEEITLRSSTISGPVLTDYNKITPREILEALLLHSETLEDVRVNMHEEWDKGWEWDNHPERFYMGKRLSQLHSLKTLTISSQCLTGILPGPPENNEMYRPPMPIQIEGAPTLIECLPESLESLKVLGCGEAIWETATELLRTVEQGVRFTKLAYICFLFNEWLMKSKMDLHCYSPGVRLEIGYQNHDFYNFDLGQPSGGTEERQIFNTTSRIYAPDIRKFYLGIRELVEFPDSAYEPMPDPHDFEE</sequence>
<evidence type="ECO:0000313" key="2">
    <source>
        <dbReference type="Proteomes" id="UP000766486"/>
    </source>
</evidence>
<name>A0ABY6UNR8_BIOOC</name>
<comment type="caution">
    <text evidence="1">The sequence shown here is derived from an EMBL/GenBank/DDBJ whole genome shotgun (WGS) entry which is preliminary data.</text>
</comment>
<gene>
    <name evidence="1" type="ORF">CLO192961_LOCUS324638</name>
</gene>
<reference evidence="1 2" key="1">
    <citation type="submission" date="2019-06" db="EMBL/GenBank/DDBJ databases">
        <authorList>
            <person name="Broberg M."/>
        </authorList>
    </citation>
    <scope>NUCLEOTIDE SEQUENCE [LARGE SCALE GENOMIC DNA]</scope>
</reference>
<dbReference type="Proteomes" id="UP000766486">
    <property type="component" value="Unassembled WGS sequence"/>
</dbReference>
<protein>
    <recommendedName>
        <fullName evidence="3">F-box domain-containing protein</fullName>
    </recommendedName>
</protein>
<dbReference type="EMBL" id="CABFNS010000848">
    <property type="protein sequence ID" value="VUC32281.1"/>
    <property type="molecule type" value="Genomic_DNA"/>
</dbReference>
<organism evidence="1 2">
    <name type="scientific">Bionectria ochroleuca</name>
    <name type="common">Gliocladium roseum</name>
    <dbReference type="NCBI Taxonomy" id="29856"/>
    <lineage>
        <taxon>Eukaryota</taxon>
        <taxon>Fungi</taxon>
        <taxon>Dikarya</taxon>
        <taxon>Ascomycota</taxon>
        <taxon>Pezizomycotina</taxon>
        <taxon>Sordariomycetes</taxon>
        <taxon>Hypocreomycetidae</taxon>
        <taxon>Hypocreales</taxon>
        <taxon>Bionectriaceae</taxon>
        <taxon>Clonostachys</taxon>
    </lineage>
</organism>
<keyword evidence="2" id="KW-1185">Reference proteome</keyword>
<proteinExistence type="predicted"/>